<organism evidence="3 4">
    <name type="scientific">Nezara viridula</name>
    <name type="common">Southern green stink bug</name>
    <name type="synonym">Cimex viridulus</name>
    <dbReference type="NCBI Taxonomy" id="85310"/>
    <lineage>
        <taxon>Eukaryota</taxon>
        <taxon>Metazoa</taxon>
        <taxon>Ecdysozoa</taxon>
        <taxon>Arthropoda</taxon>
        <taxon>Hexapoda</taxon>
        <taxon>Insecta</taxon>
        <taxon>Pterygota</taxon>
        <taxon>Neoptera</taxon>
        <taxon>Paraneoptera</taxon>
        <taxon>Hemiptera</taxon>
        <taxon>Heteroptera</taxon>
        <taxon>Panheteroptera</taxon>
        <taxon>Pentatomomorpha</taxon>
        <taxon>Pentatomoidea</taxon>
        <taxon>Pentatomidae</taxon>
        <taxon>Pentatominae</taxon>
        <taxon>Nezara</taxon>
    </lineage>
</organism>
<dbReference type="InterPro" id="IPR013087">
    <property type="entry name" value="Znf_C2H2_type"/>
</dbReference>
<dbReference type="PANTHER" id="PTHR13309:SF0">
    <property type="entry name" value="FMR1-INTERACTING PROTEIN NUFIP1"/>
    <property type="match status" value="1"/>
</dbReference>
<dbReference type="Proteomes" id="UP001152798">
    <property type="component" value="Chromosome 3"/>
</dbReference>
<dbReference type="GO" id="GO:0003723">
    <property type="term" value="F:RNA binding"/>
    <property type="evidence" value="ECO:0007669"/>
    <property type="project" value="InterPro"/>
</dbReference>
<evidence type="ECO:0000256" key="1">
    <source>
        <dbReference type="SAM" id="MobiDB-lite"/>
    </source>
</evidence>
<dbReference type="PROSITE" id="PS00028">
    <property type="entry name" value="ZINC_FINGER_C2H2_1"/>
    <property type="match status" value="1"/>
</dbReference>
<dbReference type="PANTHER" id="PTHR13309">
    <property type="entry name" value="NUCLEAR FRAGILE X MENTAL RETARDATION PROTEIN INTERACTING PROTEIN 1"/>
    <property type="match status" value="1"/>
</dbReference>
<feature type="compositionally biased region" description="Pro residues" evidence="1">
    <location>
        <begin position="21"/>
        <end position="50"/>
    </location>
</feature>
<feature type="region of interest" description="Disordered" evidence="1">
    <location>
        <begin position="111"/>
        <end position="150"/>
    </location>
</feature>
<feature type="domain" description="C2H2-type" evidence="2">
    <location>
        <begin position="155"/>
        <end position="175"/>
    </location>
</feature>
<evidence type="ECO:0000259" key="2">
    <source>
        <dbReference type="PROSITE" id="PS00028"/>
    </source>
</evidence>
<dbReference type="OrthoDB" id="273070at2759"/>
<dbReference type="Pfam" id="PF10453">
    <property type="entry name" value="NUFIP1"/>
    <property type="match status" value="1"/>
</dbReference>
<dbReference type="EMBL" id="OV725079">
    <property type="protein sequence ID" value="CAH1396941.1"/>
    <property type="molecule type" value="Genomic_DNA"/>
</dbReference>
<dbReference type="GO" id="GO:0005634">
    <property type="term" value="C:nucleus"/>
    <property type="evidence" value="ECO:0007669"/>
    <property type="project" value="TreeGrafter"/>
</dbReference>
<name>A0A9P0MN85_NEZVI</name>
<protein>
    <recommendedName>
        <fullName evidence="2">C2H2-type domain-containing protein</fullName>
    </recommendedName>
</protein>
<feature type="compositionally biased region" description="Basic and acidic residues" evidence="1">
    <location>
        <begin position="285"/>
        <end position="294"/>
    </location>
</feature>
<reference evidence="3" key="1">
    <citation type="submission" date="2022-01" db="EMBL/GenBank/DDBJ databases">
        <authorList>
            <person name="King R."/>
        </authorList>
    </citation>
    <scope>NUCLEOTIDE SEQUENCE</scope>
</reference>
<dbReference type="AlphaFoldDB" id="A0A9P0MN85"/>
<dbReference type="InterPro" id="IPR039136">
    <property type="entry name" value="NUFIP1-like"/>
</dbReference>
<accession>A0A9P0MN85</accession>
<gene>
    <name evidence="3" type="ORF">NEZAVI_LOCUS6896</name>
</gene>
<proteinExistence type="predicted"/>
<evidence type="ECO:0000313" key="3">
    <source>
        <dbReference type="EMBL" id="CAH1396941.1"/>
    </source>
</evidence>
<feature type="region of interest" description="Disordered" evidence="1">
    <location>
        <begin position="275"/>
        <end position="294"/>
    </location>
</feature>
<sequence length="484" mass="55532">MVKLARGGMNNSNRGRSKPRPLFPPGELPLFGPPPAYMRRPGPPIPPPARGPVGYDYGPPPPPPMRLPPHLGPPMPPPPHMPLRGRPGRPPPPMPLLQAPVMPPRPLPFLRGRGMGPRMGPGKKLGKGIKKPKNRRNKKGAPTTSQNKPEGDYYCEVCDRSWMTPEELEVHISEHITCHFEGCFFKGAPKIVALHVKLQHDSGMFDKIVKSSNKEDIEKWREERRRKFPTLENIEKKIAERKEMEERGERIEPNIKSYKRNQSTKYNVKDKVEGKNVNNKRKRNKFQDFRNNSDSKVKGFNPQFLSTAFLPDDIEDAKNDEDCNISDEEWISDNKGIVESAPISNILMNLSSTYASDDEIDSQQIVSDKKGSDQVNTLEGRIGESDDEPPEEEKIIRQSDMDSNNETNLEDKKFTERFSKRKKVYPKHQLKPKPKVMEWQPSLRKRPLTLLEKLLNKEIKQERNFILQCVRFIINENYFETSSN</sequence>
<feature type="compositionally biased region" description="Pro residues" evidence="1">
    <location>
        <begin position="58"/>
        <end position="81"/>
    </location>
</feature>
<dbReference type="GO" id="GO:0000492">
    <property type="term" value="P:box C/D snoRNP assembly"/>
    <property type="evidence" value="ECO:0007669"/>
    <property type="project" value="TreeGrafter"/>
</dbReference>
<feature type="compositionally biased region" description="Basic residues" evidence="1">
    <location>
        <begin position="124"/>
        <end position="139"/>
    </location>
</feature>
<feature type="region of interest" description="Disordered" evidence="1">
    <location>
        <begin position="1"/>
        <end position="92"/>
    </location>
</feature>
<evidence type="ECO:0000313" key="4">
    <source>
        <dbReference type="Proteomes" id="UP001152798"/>
    </source>
</evidence>
<dbReference type="InterPro" id="IPR019496">
    <property type="entry name" value="NUFIP1_cons_dom"/>
</dbReference>
<keyword evidence="4" id="KW-1185">Reference proteome</keyword>